<dbReference type="Gene3D" id="1.10.1040.10">
    <property type="entry name" value="N-(1-d-carboxylethyl)-l-norvaline Dehydrogenase, domain 2"/>
    <property type="match status" value="1"/>
</dbReference>
<dbReference type="InterPro" id="IPR029154">
    <property type="entry name" value="HIBADH-like_NADP-bd"/>
</dbReference>
<evidence type="ECO:0000313" key="7">
    <source>
        <dbReference type="Proteomes" id="UP001209713"/>
    </source>
</evidence>
<sequence length="294" mass="31218">MEKVKVAFIGLGVMGYPMAGHLANAGYSVCVYNRTKAKADKWAKEFSGTAANTPAEAATGADVVFVCVGNDNDVRSVIYGSDGALAGMHSGSVLVDHTTTSAVLAEELYAASKQQQVHFVDAPVSGGQAGAENGVLTVMCGGDELAFQTASEVMTHYSKQIQLMGVAGQGQRSKMVNQICIAGVLQGLSEALMLAEKANLDIKQVVDTLQHGAAGSWQMANRLETMAQDKFDFGFAIDWMRKDLGICLDQAEQYQLDLPLTKQTDSYYADLQAEGLGRMDTSVLVKAVKKSVSG</sequence>
<dbReference type="PIRSF" id="PIRSF000103">
    <property type="entry name" value="HIBADH"/>
    <property type="match status" value="1"/>
</dbReference>
<keyword evidence="3" id="KW-0520">NAD</keyword>
<evidence type="ECO:0000256" key="3">
    <source>
        <dbReference type="ARBA" id="ARBA00023027"/>
    </source>
</evidence>
<dbReference type="PANTHER" id="PTHR43060:SF15">
    <property type="entry name" value="3-HYDROXYISOBUTYRATE DEHYDROGENASE-LIKE 1, MITOCHONDRIAL-RELATED"/>
    <property type="match status" value="1"/>
</dbReference>
<dbReference type="InterPro" id="IPR013328">
    <property type="entry name" value="6PGD_dom2"/>
</dbReference>
<dbReference type="Proteomes" id="UP001209713">
    <property type="component" value="Unassembled WGS sequence"/>
</dbReference>
<evidence type="ECO:0000256" key="1">
    <source>
        <dbReference type="ARBA" id="ARBA00009080"/>
    </source>
</evidence>
<feature type="domain" description="3-hydroxyisobutyrate dehydrogenase-like NAD-binding" evidence="5">
    <location>
        <begin position="168"/>
        <end position="287"/>
    </location>
</feature>
<evidence type="ECO:0000259" key="5">
    <source>
        <dbReference type="Pfam" id="PF14833"/>
    </source>
</evidence>
<dbReference type="Pfam" id="PF14833">
    <property type="entry name" value="NAD_binding_11"/>
    <property type="match status" value="1"/>
</dbReference>
<dbReference type="InterPro" id="IPR036291">
    <property type="entry name" value="NAD(P)-bd_dom_sf"/>
</dbReference>
<accession>A0ABT2YPZ8</accession>
<dbReference type="InterPro" id="IPR006115">
    <property type="entry name" value="6PGDH_NADP-bd"/>
</dbReference>
<feature type="domain" description="6-phosphogluconate dehydrogenase NADP-binding" evidence="4">
    <location>
        <begin position="5"/>
        <end position="165"/>
    </location>
</feature>
<evidence type="ECO:0000313" key="6">
    <source>
        <dbReference type="EMBL" id="MCV2401957.1"/>
    </source>
</evidence>
<dbReference type="RefSeq" id="WP_263529325.1">
    <property type="nucleotide sequence ID" value="NZ_JAOVZB010000001.1"/>
</dbReference>
<dbReference type="SUPFAM" id="SSF48179">
    <property type="entry name" value="6-phosphogluconate dehydrogenase C-terminal domain-like"/>
    <property type="match status" value="1"/>
</dbReference>
<evidence type="ECO:0000259" key="4">
    <source>
        <dbReference type="Pfam" id="PF03446"/>
    </source>
</evidence>
<gene>
    <name evidence="6" type="ORF">OFY17_03560</name>
</gene>
<dbReference type="PROSITE" id="PS00895">
    <property type="entry name" value="3_HYDROXYISOBUT_DH"/>
    <property type="match status" value="1"/>
</dbReference>
<dbReference type="PANTHER" id="PTHR43060">
    <property type="entry name" value="3-HYDROXYISOBUTYRATE DEHYDROGENASE-LIKE 1, MITOCHONDRIAL-RELATED"/>
    <property type="match status" value="1"/>
</dbReference>
<comment type="caution">
    <text evidence="6">The sequence shown here is derived from an EMBL/GenBank/DDBJ whole genome shotgun (WGS) entry which is preliminary data.</text>
</comment>
<organism evidence="6 7">
    <name type="scientific">Marinomonas sargassi</name>
    <dbReference type="NCBI Taxonomy" id="2984494"/>
    <lineage>
        <taxon>Bacteria</taxon>
        <taxon>Pseudomonadati</taxon>
        <taxon>Pseudomonadota</taxon>
        <taxon>Gammaproteobacteria</taxon>
        <taxon>Oceanospirillales</taxon>
        <taxon>Oceanospirillaceae</taxon>
        <taxon>Marinomonas</taxon>
    </lineage>
</organism>
<dbReference type="Pfam" id="PF03446">
    <property type="entry name" value="NAD_binding_2"/>
    <property type="match status" value="1"/>
</dbReference>
<proteinExistence type="inferred from homology"/>
<protein>
    <submittedName>
        <fullName evidence="6">NAD(P)-dependent oxidoreductase</fullName>
    </submittedName>
</protein>
<keyword evidence="2" id="KW-0560">Oxidoreductase</keyword>
<comment type="similarity">
    <text evidence="1">Belongs to the HIBADH-related family.</text>
</comment>
<reference evidence="6 7" key="1">
    <citation type="submission" date="2022-10" db="EMBL/GenBank/DDBJ databases">
        <title>Marinomonas transparenta sp. nov. and Marinomonas sargassi sp. nov., isolated from marine alga (Sargassum natans (L.) Gaillon).</title>
        <authorList>
            <person name="Wang Y."/>
        </authorList>
    </citation>
    <scope>NUCLEOTIDE SEQUENCE [LARGE SCALE GENOMIC DNA]</scope>
    <source>
        <strain evidence="6 7">C2222</strain>
    </source>
</reference>
<dbReference type="EMBL" id="JAOVZB010000001">
    <property type="protein sequence ID" value="MCV2401957.1"/>
    <property type="molecule type" value="Genomic_DNA"/>
</dbReference>
<dbReference type="InterPro" id="IPR015815">
    <property type="entry name" value="HIBADH-related"/>
</dbReference>
<dbReference type="InterPro" id="IPR008927">
    <property type="entry name" value="6-PGluconate_DH-like_C_sf"/>
</dbReference>
<evidence type="ECO:0000256" key="2">
    <source>
        <dbReference type="ARBA" id="ARBA00023002"/>
    </source>
</evidence>
<dbReference type="Gene3D" id="3.40.50.720">
    <property type="entry name" value="NAD(P)-binding Rossmann-like Domain"/>
    <property type="match status" value="1"/>
</dbReference>
<name>A0ABT2YPZ8_9GAMM</name>
<dbReference type="InterPro" id="IPR002204">
    <property type="entry name" value="3-OH-isobutyrate_DH-rel_CS"/>
</dbReference>
<keyword evidence="7" id="KW-1185">Reference proteome</keyword>
<dbReference type="SUPFAM" id="SSF51735">
    <property type="entry name" value="NAD(P)-binding Rossmann-fold domains"/>
    <property type="match status" value="1"/>
</dbReference>